<protein>
    <submittedName>
        <fullName evidence="1">Uncharacterized protein</fullName>
    </submittedName>
</protein>
<gene>
    <name evidence="1" type="ORF">G3T16_18720</name>
</gene>
<dbReference type="AlphaFoldDB" id="A0A6C0U5C5"/>
<dbReference type="Proteomes" id="UP000477680">
    <property type="component" value="Chromosome"/>
</dbReference>
<evidence type="ECO:0000313" key="1">
    <source>
        <dbReference type="EMBL" id="QIB67128.1"/>
    </source>
</evidence>
<sequence length="49" mass="5629">MRDNVIEIRRVANDPVVYTLTHPGTRPAELLARPWVNTRSDPSHTPLYC</sequence>
<dbReference type="EMBL" id="CP048711">
    <property type="protein sequence ID" value="QIB67128.1"/>
    <property type="molecule type" value="Genomic_DNA"/>
</dbReference>
<reference evidence="1 2" key="1">
    <citation type="submission" date="2020-02" db="EMBL/GenBank/DDBJ databases">
        <title>Genome sequencing for Kineobactrum sp. M2.</title>
        <authorList>
            <person name="Park S.-J."/>
        </authorList>
    </citation>
    <scope>NUCLEOTIDE SEQUENCE [LARGE SCALE GENOMIC DNA]</scope>
    <source>
        <strain evidence="1 2">M2</strain>
    </source>
</reference>
<accession>A0A6C0U5C5</accession>
<keyword evidence="2" id="KW-1185">Reference proteome</keyword>
<organism evidence="1 2">
    <name type="scientific">Kineobactrum salinum</name>
    <dbReference type="NCBI Taxonomy" id="2708301"/>
    <lineage>
        <taxon>Bacteria</taxon>
        <taxon>Pseudomonadati</taxon>
        <taxon>Pseudomonadota</taxon>
        <taxon>Gammaproteobacteria</taxon>
        <taxon>Cellvibrionales</taxon>
        <taxon>Halieaceae</taxon>
        <taxon>Kineobactrum</taxon>
    </lineage>
</organism>
<name>A0A6C0U5C5_9GAMM</name>
<evidence type="ECO:0000313" key="2">
    <source>
        <dbReference type="Proteomes" id="UP000477680"/>
    </source>
</evidence>
<dbReference type="KEGG" id="kim:G3T16_18720"/>
<proteinExistence type="predicted"/>
<dbReference type="RefSeq" id="WP_163496555.1">
    <property type="nucleotide sequence ID" value="NZ_CP048711.1"/>
</dbReference>